<gene>
    <name evidence="1" type="ORF">EIB73_05160</name>
</gene>
<name>A0A3G8XGH8_9FLAO</name>
<proteinExistence type="predicted"/>
<dbReference type="Proteomes" id="UP000270185">
    <property type="component" value="Chromosome"/>
</dbReference>
<dbReference type="InterPro" id="IPR032315">
    <property type="entry name" value="DUF4846"/>
</dbReference>
<keyword evidence="2" id="KW-1185">Reference proteome</keyword>
<evidence type="ECO:0008006" key="3">
    <source>
        <dbReference type="Google" id="ProtNLM"/>
    </source>
</evidence>
<evidence type="ECO:0000313" key="1">
    <source>
        <dbReference type="EMBL" id="AZI32615.1"/>
    </source>
</evidence>
<dbReference type="KEGG" id="ccas:EIB73_05160"/>
<reference evidence="2" key="1">
    <citation type="submission" date="2018-11" db="EMBL/GenBank/DDBJ databases">
        <title>Proposal to divide the Flavobacteriaceae and reorganize its genera based on Amino Acid Identity values calculated from whole genome sequences.</title>
        <authorList>
            <person name="Nicholson A.C."/>
            <person name="Gulvik C.A."/>
            <person name="Whitney A.M."/>
            <person name="Humrighouse B.W."/>
            <person name="Bell M."/>
            <person name="Holmes B."/>
            <person name="Steigerwalt A.G."/>
            <person name="Villarma A."/>
            <person name="Sheth M."/>
            <person name="Batra D."/>
            <person name="Pryor J."/>
            <person name="Bernardet J.-F."/>
            <person name="Hugo C."/>
            <person name="Kampfer P."/>
            <person name="Newman J.D."/>
            <person name="McQuiston J.R."/>
        </authorList>
    </citation>
    <scope>NUCLEOTIDE SEQUENCE [LARGE SCALE GENOMIC DNA]</scope>
    <source>
        <strain evidence="2">G0081</strain>
    </source>
</reference>
<evidence type="ECO:0000313" key="2">
    <source>
        <dbReference type="Proteomes" id="UP000270185"/>
    </source>
</evidence>
<accession>A0A3G8XGH8</accession>
<protein>
    <recommendedName>
        <fullName evidence="3">DUF4846 domain-containing protein</fullName>
    </recommendedName>
</protein>
<dbReference type="AlphaFoldDB" id="A0A3G8XGH8"/>
<organism evidence="1 2">
    <name type="scientific">Kaistella carnis</name>
    <dbReference type="NCBI Taxonomy" id="1241979"/>
    <lineage>
        <taxon>Bacteria</taxon>
        <taxon>Pseudomonadati</taxon>
        <taxon>Bacteroidota</taxon>
        <taxon>Flavobacteriia</taxon>
        <taxon>Flavobacteriales</taxon>
        <taxon>Weeksellaceae</taxon>
        <taxon>Chryseobacterium group</taxon>
        <taxon>Kaistella</taxon>
    </lineage>
</organism>
<dbReference type="Pfam" id="PF16138">
    <property type="entry name" value="DUF4846"/>
    <property type="match status" value="1"/>
</dbReference>
<sequence>MLSILLKLRFLKRFGLLFLLLCSYNVPSQVIETTMPLNVNSNKSTIITRFSPPKGFKWVIEQPGSFAQFLNYLPLHPATLPVRDYKGVPIERQNNHAALLKIDVGDKDLQQCADAWMRLYAEYLWSQKRFDEIGFEFTSGQFFSWDDFKNGVRTKEVKKKVSFINTGKVDDSYQSFREYLNVIFRYAGTISLDRESRPVLQNSQIRTGDFLIKPGSPGHSVIIVGVASNLAGKRLYLLAESFMPAQDIHILVNHKNPVLSPWYELDVNASETVTAKYVFKPTAIKRFHALTGK</sequence>
<dbReference type="OrthoDB" id="5511471at2"/>
<dbReference type="EMBL" id="CP034159">
    <property type="protein sequence ID" value="AZI32615.1"/>
    <property type="molecule type" value="Genomic_DNA"/>
</dbReference>